<dbReference type="InterPro" id="IPR002543">
    <property type="entry name" value="FtsK_dom"/>
</dbReference>
<keyword evidence="4" id="KW-0238">DNA-binding</keyword>
<name>A0A1F5Z4G7_9BACT</name>
<feature type="transmembrane region" description="Helical" evidence="6">
    <location>
        <begin position="21"/>
        <end position="40"/>
    </location>
</feature>
<proteinExistence type="inferred from homology"/>
<keyword evidence="6" id="KW-0472">Membrane</keyword>
<dbReference type="STRING" id="1798377.A2872_03890"/>
<dbReference type="EMBL" id="MFJG01000008">
    <property type="protein sequence ID" value="OGG07331.1"/>
    <property type="molecule type" value="Genomic_DNA"/>
</dbReference>
<feature type="transmembrane region" description="Helical" evidence="6">
    <location>
        <begin position="52"/>
        <end position="74"/>
    </location>
</feature>
<dbReference type="Proteomes" id="UP000178681">
    <property type="component" value="Unassembled WGS sequence"/>
</dbReference>
<dbReference type="PANTHER" id="PTHR22683:SF41">
    <property type="entry name" value="DNA TRANSLOCASE FTSK"/>
    <property type="match status" value="1"/>
</dbReference>
<dbReference type="Pfam" id="PF01580">
    <property type="entry name" value="FtsK_SpoIIIE"/>
    <property type="match status" value="1"/>
</dbReference>
<dbReference type="Pfam" id="PF09397">
    <property type="entry name" value="FtsK_gamma"/>
    <property type="match status" value="1"/>
</dbReference>
<sequence>MARGRRSAFKLKLKKQTIYSMVSIGLVAGAVLSLISLLYPQGGALLKINDVIGTYFGWTAFGLPLILILTAALVTQIKMAFAKINFVAGVTVIWLSLAGITSAGTVGWGIWQNLEIIFPIGLVVFIILIFTLLFGVSIAFNISIGEWINKFVALLGHLSKALKNFFTLNLKLKKNEPVFIKDLQVQARTDQKKSAEIPLKPMPVVATVTPKPIQNEFGGGVAQNDNGGAVTLWEYPPLTLLSDATIGQADRGDPNHYANVIEKTLDSFGITAKVAEVNKGPAVTQYALEIAQGTKIAKITSLQNDLALALAAPNGQIRIEAPIPGRSLVGVEIPNRTPEFVPIRKILESEMLQNSKSKLAVSLGLDVAGRPVVADIARMPHILVAGSTGSGKSICINSFITSLLFRNSPSELKLILIDPKRVELTLYNGIPHLLTPVIVDLEKILSALKWALAEMDRRYKLFAGSGVRNIDSFNELSGFQALPYIVIFIDELAEIMLFAPVEVEDAICRIAQLARATGIHLVVSTQRPSVDVITGLIKANISCRIAFNVTSMVDSRVIIDTPGAEKLLGKGDMLYIPPDQSKPSRIQGAFVSEKEVNNLVNFLKDKGGPTQYTDEITSMPVLTKFGAGNSSSGGGDPLTDQAIRLVCQFDKASASLLQRKLSVGYARAARILDQLQEMGIVGPAEGSKPRDVLIRNAEEYFQNQAQPASEPQ</sequence>
<dbReference type="Gene3D" id="1.10.10.10">
    <property type="entry name" value="Winged helix-like DNA-binding domain superfamily/Winged helix DNA-binding domain"/>
    <property type="match status" value="1"/>
</dbReference>
<keyword evidence="6" id="KW-1133">Transmembrane helix</keyword>
<keyword evidence="6" id="KW-0812">Transmembrane</keyword>
<evidence type="ECO:0000256" key="5">
    <source>
        <dbReference type="PROSITE-ProRule" id="PRU00289"/>
    </source>
</evidence>
<evidence type="ECO:0000313" key="8">
    <source>
        <dbReference type="EMBL" id="OGG07331.1"/>
    </source>
</evidence>
<organism evidence="8 9">
    <name type="scientific">Candidatus Gottesmanbacteria bacterium RIFCSPHIGHO2_01_FULL_42_12</name>
    <dbReference type="NCBI Taxonomy" id="1798377"/>
    <lineage>
        <taxon>Bacteria</taxon>
        <taxon>Candidatus Gottesmaniibacteriota</taxon>
    </lineage>
</organism>
<dbReference type="Gene3D" id="3.30.980.40">
    <property type="match status" value="1"/>
</dbReference>
<evidence type="ECO:0000256" key="3">
    <source>
        <dbReference type="ARBA" id="ARBA00022840"/>
    </source>
</evidence>
<evidence type="ECO:0000259" key="7">
    <source>
        <dbReference type="PROSITE" id="PS50901"/>
    </source>
</evidence>
<accession>A0A1F5Z4G7</accession>
<gene>
    <name evidence="8" type="ORF">A2872_03890</name>
</gene>
<comment type="caution">
    <text evidence="8">The sequence shown here is derived from an EMBL/GenBank/DDBJ whole genome shotgun (WGS) entry which is preliminary data.</text>
</comment>
<dbReference type="InterPro" id="IPR050206">
    <property type="entry name" value="FtsK/SpoIIIE/SftA"/>
</dbReference>
<dbReference type="SMART" id="SM00843">
    <property type="entry name" value="Ftsk_gamma"/>
    <property type="match status" value="1"/>
</dbReference>
<keyword evidence="2 5" id="KW-0547">Nucleotide-binding</keyword>
<feature type="transmembrane region" description="Helical" evidence="6">
    <location>
        <begin position="116"/>
        <end position="140"/>
    </location>
</feature>
<dbReference type="InterPro" id="IPR036390">
    <property type="entry name" value="WH_DNA-bd_sf"/>
</dbReference>
<dbReference type="InterPro" id="IPR041027">
    <property type="entry name" value="FtsK_alpha"/>
</dbReference>
<evidence type="ECO:0000313" key="9">
    <source>
        <dbReference type="Proteomes" id="UP000178681"/>
    </source>
</evidence>
<evidence type="ECO:0000256" key="4">
    <source>
        <dbReference type="ARBA" id="ARBA00023125"/>
    </source>
</evidence>
<dbReference type="Gene3D" id="3.40.50.300">
    <property type="entry name" value="P-loop containing nucleotide triphosphate hydrolases"/>
    <property type="match status" value="1"/>
</dbReference>
<dbReference type="SUPFAM" id="SSF46785">
    <property type="entry name" value="Winged helix' DNA-binding domain"/>
    <property type="match status" value="1"/>
</dbReference>
<feature type="domain" description="FtsK" evidence="7">
    <location>
        <begin position="369"/>
        <end position="556"/>
    </location>
</feature>
<dbReference type="SUPFAM" id="SSF52540">
    <property type="entry name" value="P-loop containing nucleoside triphosphate hydrolases"/>
    <property type="match status" value="1"/>
</dbReference>
<protein>
    <recommendedName>
        <fullName evidence="7">FtsK domain-containing protein</fullName>
    </recommendedName>
</protein>
<evidence type="ECO:0000256" key="6">
    <source>
        <dbReference type="SAM" id="Phobius"/>
    </source>
</evidence>
<evidence type="ECO:0000256" key="2">
    <source>
        <dbReference type="ARBA" id="ARBA00022741"/>
    </source>
</evidence>
<dbReference type="GO" id="GO:0005524">
    <property type="term" value="F:ATP binding"/>
    <property type="evidence" value="ECO:0007669"/>
    <property type="project" value="UniProtKB-UniRule"/>
</dbReference>
<feature type="binding site" evidence="5">
    <location>
        <begin position="386"/>
        <end position="393"/>
    </location>
    <ligand>
        <name>ATP</name>
        <dbReference type="ChEBI" id="CHEBI:30616"/>
    </ligand>
</feature>
<dbReference type="InterPro" id="IPR027417">
    <property type="entry name" value="P-loop_NTPase"/>
</dbReference>
<dbReference type="InterPro" id="IPR018541">
    <property type="entry name" value="Ftsk_gamma"/>
</dbReference>
<dbReference type="PANTHER" id="PTHR22683">
    <property type="entry name" value="SPORULATION PROTEIN RELATED"/>
    <property type="match status" value="1"/>
</dbReference>
<feature type="transmembrane region" description="Helical" evidence="6">
    <location>
        <begin position="86"/>
        <end position="110"/>
    </location>
</feature>
<keyword evidence="3 5" id="KW-0067">ATP-binding</keyword>
<dbReference type="Pfam" id="PF17854">
    <property type="entry name" value="FtsK_alpha"/>
    <property type="match status" value="1"/>
</dbReference>
<reference evidence="8 9" key="1">
    <citation type="journal article" date="2016" name="Nat. Commun.">
        <title>Thousands of microbial genomes shed light on interconnected biogeochemical processes in an aquifer system.</title>
        <authorList>
            <person name="Anantharaman K."/>
            <person name="Brown C.T."/>
            <person name="Hug L.A."/>
            <person name="Sharon I."/>
            <person name="Castelle C.J."/>
            <person name="Probst A.J."/>
            <person name="Thomas B.C."/>
            <person name="Singh A."/>
            <person name="Wilkins M.J."/>
            <person name="Karaoz U."/>
            <person name="Brodie E.L."/>
            <person name="Williams K.H."/>
            <person name="Hubbard S.S."/>
            <person name="Banfield J.F."/>
        </authorList>
    </citation>
    <scope>NUCLEOTIDE SEQUENCE [LARGE SCALE GENOMIC DNA]</scope>
</reference>
<dbReference type="GO" id="GO:0003677">
    <property type="term" value="F:DNA binding"/>
    <property type="evidence" value="ECO:0007669"/>
    <property type="project" value="UniProtKB-KW"/>
</dbReference>
<dbReference type="AlphaFoldDB" id="A0A1F5Z4G7"/>
<comment type="similarity">
    <text evidence="1">Belongs to the FtsK/SpoIIIE/SftA family.</text>
</comment>
<dbReference type="InterPro" id="IPR036388">
    <property type="entry name" value="WH-like_DNA-bd_sf"/>
</dbReference>
<dbReference type="PROSITE" id="PS50901">
    <property type="entry name" value="FTSK"/>
    <property type="match status" value="1"/>
</dbReference>
<evidence type="ECO:0000256" key="1">
    <source>
        <dbReference type="ARBA" id="ARBA00006474"/>
    </source>
</evidence>